<evidence type="ECO:0000313" key="4">
    <source>
        <dbReference type="Proteomes" id="UP000261520"/>
    </source>
</evidence>
<reference evidence="3" key="1">
    <citation type="submission" date="2025-08" db="UniProtKB">
        <authorList>
            <consortium name="Ensembl"/>
        </authorList>
    </citation>
    <scope>IDENTIFICATION</scope>
</reference>
<dbReference type="GO" id="GO:0008104">
    <property type="term" value="P:intracellular protein localization"/>
    <property type="evidence" value="ECO:0007669"/>
    <property type="project" value="TreeGrafter"/>
</dbReference>
<evidence type="ECO:0008006" key="5">
    <source>
        <dbReference type="Google" id="ProtNLM"/>
    </source>
</evidence>
<accession>A0A3B4AID6</accession>
<comment type="similarity">
    <text evidence="1">Belongs to the HEATR5 family.</text>
</comment>
<dbReference type="PANTHER" id="PTHR21663:SF1">
    <property type="entry name" value="HEAT REPEAT-CONTAINING PROTEIN 5A"/>
    <property type="match status" value="1"/>
</dbReference>
<dbReference type="InterPro" id="IPR016024">
    <property type="entry name" value="ARM-type_fold"/>
</dbReference>
<dbReference type="SUPFAM" id="SSF48371">
    <property type="entry name" value="ARM repeat"/>
    <property type="match status" value="2"/>
</dbReference>
<dbReference type="Pfam" id="PF25468">
    <property type="entry name" value="HEAT_HEATR5A"/>
    <property type="match status" value="1"/>
</dbReference>
<dbReference type="InterPro" id="IPR040108">
    <property type="entry name" value="Laa1/Sip1/HEATR5"/>
</dbReference>
<sequence length="1882" mass="203225">MSVLERLLLAEEVLQLNDPVGAEAVFSWLNRLKNQLPLTEKAEIKKIQRRLLDQLSTILIGSPGPPVRVQLADCLALLFHLGDPLHCSLFVEKCNDIIRNKDDSPSALPSRLAAVACLGSLFEQLGRMLSGSSKETFTNLLRALKNAESQGRCEILGSLEKMLRGLGPLAAPVHRDIYKSARTCLTDRSMCVRCAAAKCLLELQKEALFLSSSELEHMSTACFRAFEGSLSSVSVSVSELLGSLLATALQPKRGAVSLEEVMDLLLGGFIRGGVGFLRASGDKLKGTSSVSKEVRLGIAQTCVVLVWSLGSSWVEQNLSPFLTLVLELVSHSRSTLSPSDAVLSRGCVSLVLRAALGGVLGEKAQSSAEIMPFFFNSIIHDFVVESSLSDAADPRASSDMFSSQHALICVLLELGALLLGLGSSAAPLLSDPTTALVDSVVAVLLHPSAAVRLAGSWCLRCVAVAMPSQNAVLLDRCAERLTALKSNPEAVSGFGFAVCALVSAAQHHNLGLPHSKGKMVLSLAESLLRSASQNSRISLQRTQVGWMLLASLTTLGPSVVEVLLSRLLLLCRCVFPASLREQDMELRRGDYFTWQVTLEGRSGALCGMYNHIPGFSISYCFLFSSSSSESFGLVMNQLVSDLCNQDQPCSELTLMPSLCSPDDLCLISPSLNDPYHAFTHQLQSSCVSGGSLENDPFSLTLKSDTPPAPLPSALALMEVTVRLFGNLFPHIISAQRVKILEQFVDSVNQLKGQKQQTVQTHVCAAFCSVLKVHSRSPLGPSELRPPALSLLWGALEGSSLLLRCAAAEGLARLVQSVNDSAFTVSAALLCFDRLKLSRDAASRCGVSLALGALYRYQGGISSAQHLSTCVGVLFTLSQDITCPEVQAWALHSLSLIMDFSGGLFRLHLEPCVSLVLRLLLSSPQTHPEVHLSLGRCLQALITCLGPDLQGTSASLRDSISLGSLVLQSSSVSLLVQSRSISCLQQLHMFCPAHVDLRYLVPSLCGILLDSSQVVSLSHWSLLLRRSVISCLRQIVQRDALEVSELAVSLAKEQPSKEASPLEYMLRELGLEGALFSLLDRETDPGLIQDLDQTLGFMMVSSLSSGRVGQWLRLCRDVLSDSSEEEEEREDWSSLGGRSETVSSFSALRWSTRRIAVESVCTVIQTCAKNGTTDLLVPRLGDLVRMAFMASTDHSAPLRLSGLQTLLEIIRSFSSIEEPEFPGHFLLEQYQANVGAALRPAFAPDAPPDVTAKACQVCSAWICSGVVSDLRDLRRVHQLLVSSLSKIQTGQESNSQLYSEAAATMETLAVLKAWAQVYIVAVQRSKVTSDWSTDSSFTTSAANDVTASESEGAGLLELVQSDLPTLSRLWLAALQDHATLSLPPEQHMTGGSFFSPEMMHQARVHFCSSWAPILHASALWLHSTGLKDTPVHLSRPATPTSLGHSGGGAKSLEDVSEERLHLILGVAVQFLCSPHSENQMENIMSCLEALQVLLDIPWNRISNDQSLSVELLSVLHRLMVTRESEEVQSSVVDLLKRIVCAAQEHVREKRHSAEVDDGAAEKETLPVFGEGRDTGGLVPGQSLVFSALQICLCVLVRKLPKLSPTLSGTKTGTTGDEVWSLSQSDCALVSSALFVLSELPSLCSPEGQTHTPLSLVISPLFSDWLLCLEALIFVLQEVCRSCPQASDTQGYWRMGGHLTHFLFVDDPELAVDQVTLLRALAQFLLSSSGSDICGVSPLCSLSLDKFTCAMDSKDPQVTGTRPGLSQRLNQDKNCPLSVLGSVLVSLVLPLLVSFLLDENALSSTPSASRSLHDSALKDLMRIGPQHPVVFRSVMSSYPELKSRLEAAIKVNQEQLRSKPSSEASPRGQSSAKTPSITLKTNFL</sequence>
<dbReference type="InterPro" id="IPR046837">
    <property type="entry name" value="Laa1/Sip1/HEATR5-like_HEAT"/>
</dbReference>
<evidence type="ECO:0000313" key="3">
    <source>
        <dbReference type="Ensembl" id="ENSPMGP00000016435.1"/>
    </source>
</evidence>
<dbReference type="Proteomes" id="UP000261520">
    <property type="component" value="Unplaced"/>
</dbReference>
<dbReference type="GO" id="GO:0006897">
    <property type="term" value="P:endocytosis"/>
    <property type="evidence" value="ECO:0007669"/>
    <property type="project" value="TreeGrafter"/>
</dbReference>
<dbReference type="Ensembl" id="ENSPMGT00000017551.1">
    <property type="protein sequence ID" value="ENSPMGP00000016435.1"/>
    <property type="gene ID" value="ENSPMGG00000013499.1"/>
</dbReference>
<dbReference type="Gene3D" id="1.25.10.10">
    <property type="entry name" value="Leucine-rich Repeat Variant"/>
    <property type="match status" value="2"/>
</dbReference>
<keyword evidence="4" id="KW-1185">Reference proteome</keyword>
<evidence type="ECO:0000256" key="2">
    <source>
        <dbReference type="SAM" id="MobiDB-lite"/>
    </source>
</evidence>
<feature type="region of interest" description="Disordered" evidence="2">
    <location>
        <begin position="1852"/>
        <end position="1882"/>
    </location>
</feature>
<dbReference type="GO" id="GO:0016020">
    <property type="term" value="C:membrane"/>
    <property type="evidence" value="ECO:0007669"/>
    <property type="project" value="TreeGrafter"/>
</dbReference>
<dbReference type="GO" id="GO:0030139">
    <property type="term" value="C:endocytic vesicle"/>
    <property type="evidence" value="ECO:0007669"/>
    <property type="project" value="TreeGrafter"/>
</dbReference>
<evidence type="ECO:0000256" key="1">
    <source>
        <dbReference type="ARBA" id="ARBA00008304"/>
    </source>
</evidence>
<name>A0A3B4AID6_9GOBI</name>
<dbReference type="GO" id="GO:0042147">
    <property type="term" value="P:retrograde transport, endosome to Golgi"/>
    <property type="evidence" value="ECO:0007669"/>
    <property type="project" value="TreeGrafter"/>
</dbReference>
<organism evidence="3 4">
    <name type="scientific">Periophthalmus magnuspinnatus</name>
    <dbReference type="NCBI Taxonomy" id="409849"/>
    <lineage>
        <taxon>Eukaryota</taxon>
        <taxon>Metazoa</taxon>
        <taxon>Chordata</taxon>
        <taxon>Craniata</taxon>
        <taxon>Vertebrata</taxon>
        <taxon>Euteleostomi</taxon>
        <taxon>Actinopterygii</taxon>
        <taxon>Neopterygii</taxon>
        <taxon>Teleostei</taxon>
        <taxon>Neoteleostei</taxon>
        <taxon>Acanthomorphata</taxon>
        <taxon>Gobiaria</taxon>
        <taxon>Gobiiformes</taxon>
        <taxon>Gobioidei</taxon>
        <taxon>Gobiidae</taxon>
        <taxon>Oxudercinae</taxon>
        <taxon>Periophthalmus</taxon>
    </lineage>
</organism>
<proteinExistence type="inferred from homology"/>
<dbReference type="Pfam" id="PF20210">
    <property type="entry name" value="Laa1_Sip1_HTR5"/>
    <property type="match status" value="1"/>
</dbReference>
<dbReference type="PANTHER" id="PTHR21663">
    <property type="entry name" value="HYPOTHETICAL HEAT DOMAIN-CONTAINING"/>
    <property type="match status" value="1"/>
</dbReference>
<protein>
    <recommendedName>
        <fullName evidence="5">HEAT repeat containing 5A</fullName>
    </recommendedName>
</protein>
<reference evidence="3" key="2">
    <citation type="submission" date="2025-09" db="UniProtKB">
        <authorList>
            <consortium name="Ensembl"/>
        </authorList>
    </citation>
    <scope>IDENTIFICATION</scope>
</reference>
<dbReference type="GO" id="GO:0005794">
    <property type="term" value="C:Golgi apparatus"/>
    <property type="evidence" value="ECO:0007669"/>
    <property type="project" value="TreeGrafter"/>
</dbReference>
<dbReference type="STRING" id="409849.ENSPMGP00000016435"/>
<dbReference type="InterPro" id="IPR011989">
    <property type="entry name" value="ARM-like"/>
</dbReference>
<dbReference type="GO" id="GO:0005829">
    <property type="term" value="C:cytosol"/>
    <property type="evidence" value="ECO:0007669"/>
    <property type="project" value="GOC"/>
</dbReference>